<feature type="coiled-coil region" evidence="1">
    <location>
        <begin position="169"/>
        <end position="203"/>
    </location>
</feature>
<sequence length="384" mass="42195">MIQSILFFVLGFLCAGFIAVLITPVAWRRAVNLTRKRIEGSMPLTPSEIQAEKDRIRAEAAMSIRRLEMKAESLQAKNASQLVDVGRAQEQVKKFAAERDAKVKAHDALAVRVGAMTADLAKRDEELKRLSERLAEIEGTSTMSADELEKLGRMYDEASFSSSSRQIELVARESELERLTSELSKLKAQRKEADVQAKAMALETRTAREGLTVEKKRAGDLARKVDTLTATLADRDDRLERRERELARLRDASKGNEPAGTASQASALAYADADDDIDRRLAKLSADRERLEERLTTLARENKRLKSENSTPASPDSPGDDDENARLREQMNELAAHVVNLAAKLDGPDSPIAKALAAETGEGAGRTVSLADRVRALQTATSAD</sequence>
<keyword evidence="3" id="KW-1133">Transmembrane helix</keyword>
<dbReference type="RefSeq" id="WP_165121225.1">
    <property type="nucleotide sequence ID" value="NZ_JAAKZG010000020.1"/>
</dbReference>
<keyword evidence="3" id="KW-0812">Transmembrane</keyword>
<evidence type="ECO:0000313" key="5">
    <source>
        <dbReference type="Proteomes" id="UP000481252"/>
    </source>
</evidence>
<protein>
    <submittedName>
        <fullName evidence="4">Uncharacterized protein</fullName>
    </submittedName>
</protein>
<accession>A0A7C9VHU8</accession>
<dbReference type="Proteomes" id="UP000481252">
    <property type="component" value="Unassembled WGS sequence"/>
</dbReference>
<keyword evidence="1" id="KW-0175">Coiled coil</keyword>
<feature type="transmembrane region" description="Helical" evidence="3">
    <location>
        <begin position="6"/>
        <end position="27"/>
    </location>
</feature>
<keyword evidence="5" id="KW-1185">Reference proteome</keyword>
<dbReference type="AlphaFoldDB" id="A0A7C9VHU8"/>
<feature type="region of interest" description="Disordered" evidence="2">
    <location>
        <begin position="298"/>
        <end position="324"/>
    </location>
</feature>
<name>A0A7C9VHU8_9HYPH</name>
<evidence type="ECO:0000256" key="3">
    <source>
        <dbReference type="SAM" id="Phobius"/>
    </source>
</evidence>
<feature type="region of interest" description="Disordered" evidence="2">
    <location>
        <begin position="248"/>
        <end position="267"/>
    </location>
</feature>
<evidence type="ECO:0000256" key="2">
    <source>
        <dbReference type="SAM" id="MobiDB-lite"/>
    </source>
</evidence>
<gene>
    <name evidence="4" type="ORF">G6N74_27705</name>
</gene>
<reference evidence="4 5" key="1">
    <citation type="submission" date="2020-02" db="EMBL/GenBank/DDBJ databases">
        <title>Genome sequence of the type strain CGMCC 1.15528 of Mesorhizobium zhangyense.</title>
        <authorList>
            <person name="Gao J."/>
            <person name="Sun J."/>
        </authorList>
    </citation>
    <scope>NUCLEOTIDE SEQUENCE [LARGE SCALE GENOMIC DNA]</scope>
    <source>
        <strain evidence="4 5">CGMCC 1.15528</strain>
    </source>
</reference>
<feature type="coiled-coil region" evidence="1">
    <location>
        <begin position="57"/>
        <end position="84"/>
    </location>
</feature>
<evidence type="ECO:0000313" key="4">
    <source>
        <dbReference type="EMBL" id="NGN44848.1"/>
    </source>
</evidence>
<proteinExistence type="predicted"/>
<dbReference type="EMBL" id="JAAKZG010000020">
    <property type="protein sequence ID" value="NGN44848.1"/>
    <property type="molecule type" value="Genomic_DNA"/>
</dbReference>
<keyword evidence="3" id="KW-0472">Membrane</keyword>
<comment type="caution">
    <text evidence="4">The sequence shown here is derived from an EMBL/GenBank/DDBJ whole genome shotgun (WGS) entry which is preliminary data.</text>
</comment>
<organism evidence="4 5">
    <name type="scientific">Mesorhizobium zhangyense</name>
    <dbReference type="NCBI Taxonomy" id="1776730"/>
    <lineage>
        <taxon>Bacteria</taxon>
        <taxon>Pseudomonadati</taxon>
        <taxon>Pseudomonadota</taxon>
        <taxon>Alphaproteobacteria</taxon>
        <taxon>Hyphomicrobiales</taxon>
        <taxon>Phyllobacteriaceae</taxon>
        <taxon>Mesorhizobium</taxon>
    </lineage>
</organism>
<feature type="compositionally biased region" description="Basic and acidic residues" evidence="2">
    <location>
        <begin position="298"/>
        <end position="307"/>
    </location>
</feature>
<evidence type="ECO:0000256" key="1">
    <source>
        <dbReference type="SAM" id="Coils"/>
    </source>
</evidence>